<evidence type="ECO:0000256" key="1">
    <source>
        <dbReference type="SAM" id="MobiDB-lite"/>
    </source>
</evidence>
<accession>A0A8S5PDN6</accession>
<feature type="compositionally biased region" description="Basic and acidic residues" evidence="1">
    <location>
        <begin position="205"/>
        <end position="215"/>
    </location>
</feature>
<protein>
    <submittedName>
        <fullName evidence="2">Nucleoid-associated protein</fullName>
    </submittedName>
</protein>
<name>A0A8S5PDN6_9CAUD</name>
<evidence type="ECO:0000313" key="2">
    <source>
        <dbReference type="EMBL" id="DAE04784.1"/>
    </source>
</evidence>
<reference evidence="2" key="1">
    <citation type="journal article" date="2021" name="Proc. Natl. Acad. Sci. U.S.A.">
        <title>A Catalog of Tens of Thousands of Viruses from Human Metagenomes Reveals Hidden Associations with Chronic Diseases.</title>
        <authorList>
            <person name="Tisza M.J."/>
            <person name="Buck C.B."/>
        </authorList>
    </citation>
    <scope>NUCLEOTIDE SEQUENCE</scope>
    <source>
        <strain evidence="2">Ctorp6</strain>
    </source>
</reference>
<feature type="region of interest" description="Disordered" evidence="1">
    <location>
        <begin position="173"/>
        <end position="215"/>
    </location>
</feature>
<proteinExistence type="predicted"/>
<dbReference type="EMBL" id="BK015394">
    <property type="protein sequence ID" value="DAE04784.1"/>
    <property type="molecule type" value="Genomic_DNA"/>
</dbReference>
<dbReference type="InterPro" id="IPR008160">
    <property type="entry name" value="Collagen"/>
</dbReference>
<dbReference type="Pfam" id="PF01391">
    <property type="entry name" value="Collagen"/>
    <property type="match status" value="1"/>
</dbReference>
<sequence>MDSIIIGKIQQYGTILKNDNTEIAYQYAENLQLSVEFTDSFFDGYSFLWLYCHDRDMVKTGVLEFDTVKSVLTLPRGAFEKEGNLYISMCAYKGSEKDMIRIPTSPVEFYITQSLNPQATNAPREPGWEDVALSLFTQIFNHDFKDRTDKVVSDAQAVIDDIKRRLENGEFTGAQGIQGPVGSQGIQGIQGPKGEQGDQGIQGIKGDKGDKGDKGADGVVTPANGMIAFTGDAAGNLYCNYSDATAPPGFEVDANNNIYMVIPD</sequence>
<organism evidence="2">
    <name type="scientific">Siphoviridae sp. ctorp6</name>
    <dbReference type="NCBI Taxonomy" id="2825673"/>
    <lineage>
        <taxon>Viruses</taxon>
        <taxon>Duplodnaviria</taxon>
        <taxon>Heunggongvirae</taxon>
        <taxon>Uroviricota</taxon>
        <taxon>Caudoviricetes</taxon>
    </lineage>
</organism>